<dbReference type="RefSeq" id="WP_109821516.1">
    <property type="nucleotide sequence ID" value="NZ_QGKL01000004.1"/>
</dbReference>
<sequence length="369" mass="40498">MKNQMTFSTLAMMGALALSANTAYAHHGSSGQFDMTKSLEVSGTVTRVRLVNPHSYVYFDVANSAGGTDNWRCELRSGNLLKRSGWSKDMFAKGTKLTITGTPARNEDNACYTKTITFEDGTTIARNAKLDEDGKVVEAPRKLTLDDGKTPNINGTWAAEQRKRGPRPTGGAKPAEGEARRGPPPGEGRGGPARIERTAAGAAAVEGFVREDNPRFACKSTNIFIDWWFDQMVNKIEQTEDDITLTYGFMDIVRTIHLDMDKHPEDITASKAGHSIGQWENGVLVVDTVGFTEGYLNITPRVDDVAKNSTELRVVEKFTLSEDGKTLTREYTATDPLYMVGTFTGKDVVKLTNADYESYSCEDLTGDTF</sequence>
<evidence type="ECO:0008006" key="5">
    <source>
        <dbReference type="Google" id="ProtNLM"/>
    </source>
</evidence>
<protein>
    <recommendedName>
        <fullName evidence="5">DUF5666 domain-containing protein</fullName>
    </recommendedName>
</protein>
<feature type="chain" id="PRO_5016233714" description="DUF5666 domain-containing protein" evidence="2">
    <location>
        <begin position="26"/>
        <end position="369"/>
    </location>
</feature>
<dbReference type="InterPro" id="IPR046150">
    <property type="entry name" value="DUF6152"/>
</dbReference>
<reference evidence="3 4" key="1">
    <citation type="submission" date="2018-05" db="EMBL/GenBank/DDBJ databases">
        <title>Leucothrix arctica sp. nov., isolated from Arctic seawater.</title>
        <authorList>
            <person name="Choi A."/>
            <person name="Baek K."/>
        </authorList>
    </citation>
    <scope>NUCLEOTIDE SEQUENCE [LARGE SCALE GENOMIC DNA]</scope>
    <source>
        <strain evidence="3 4">IMCC9719</strain>
    </source>
</reference>
<feature type="region of interest" description="Disordered" evidence="1">
    <location>
        <begin position="145"/>
        <end position="193"/>
    </location>
</feature>
<gene>
    <name evidence="3" type="ORF">DKT75_00690</name>
</gene>
<keyword evidence="2" id="KW-0732">Signal</keyword>
<dbReference type="Proteomes" id="UP000245506">
    <property type="component" value="Unassembled WGS sequence"/>
</dbReference>
<evidence type="ECO:0000313" key="4">
    <source>
        <dbReference type="Proteomes" id="UP000245506"/>
    </source>
</evidence>
<dbReference type="Pfam" id="PF19649">
    <property type="entry name" value="DUF6152"/>
    <property type="match status" value="1"/>
</dbReference>
<dbReference type="AlphaFoldDB" id="A0A317CN41"/>
<organism evidence="3 4">
    <name type="scientific">Leucothrix arctica</name>
    <dbReference type="NCBI Taxonomy" id="1481894"/>
    <lineage>
        <taxon>Bacteria</taxon>
        <taxon>Pseudomonadati</taxon>
        <taxon>Pseudomonadota</taxon>
        <taxon>Gammaproteobacteria</taxon>
        <taxon>Thiotrichales</taxon>
        <taxon>Thiotrichaceae</taxon>
        <taxon>Leucothrix</taxon>
    </lineage>
</organism>
<feature type="signal peptide" evidence="2">
    <location>
        <begin position="1"/>
        <end position="25"/>
    </location>
</feature>
<accession>A0A317CN41</accession>
<dbReference type="OrthoDB" id="6896283at2"/>
<comment type="caution">
    <text evidence="3">The sequence shown here is derived from an EMBL/GenBank/DDBJ whole genome shotgun (WGS) entry which is preliminary data.</text>
</comment>
<evidence type="ECO:0000256" key="1">
    <source>
        <dbReference type="SAM" id="MobiDB-lite"/>
    </source>
</evidence>
<evidence type="ECO:0000256" key="2">
    <source>
        <dbReference type="SAM" id="SignalP"/>
    </source>
</evidence>
<dbReference type="EMBL" id="QGKL01000004">
    <property type="protein sequence ID" value="PWQ99621.1"/>
    <property type="molecule type" value="Genomic_DNA"/>
</dbReference>
<proteinExistence type="predicted"/>
<evidence type="ECO:0000313" key="3">
    <source>
        <dbReference type="EMBL" id="PWQ99621.1"/>
    </source>
</evidence>
<keyword evidence="4" id="KW-1185">Reference proteome</keyword>
<name>A0A317CN41_9GAMM</name>